<evidence type="ECO:0000313" key="3">
    <source>
        <dbReference type="Proteomes" id="UP000006718"/>
    </source>
</evidence>
<name>A0A5F8AGV1_MACMU</name>
<dbReference type="VEuPathDB" id="HostDB:ENSMMUG00000054609"/>
<protein>
    <submittedName>
        <fullName evidence="2">Uncharacterized protein</fullName>
    </submittedName>
</protein>
<reference evidence="3" key="1">
    <citation type="journal article" date="2007" name="Science">
        <title>Evolutionary and biomedical insights from the rhesus macaque genome.</title>
        <authorList>
            <person name="Gibbs R.A."/>
            <person name="Rogers J."/>
            <person name="Katze M.G."/>
            <person name="Bumgarner R."/>
            <person name="Weinstock G.M."/>
            <person name="Mardis E.R."/>
            <person name="Remington K.A."/>
            <person name="Strausberg R.L."/>
            <person name="Venter J.C."/>
            <person name="Wilson R.K."/>
            <person name="Batzer M.A."/>
            <person name="Bustamante C.D."/>
            <person name="Eichler E.E."/>
            <person name="Hahn M.W."/>
            <person name="Hardison R.C."/>
            <person name="Makova K.D."/>
            <person name="Miller W."/>
            <person name="Milosavljevic A."/>
            <person name="Palermo R.E."/>
            <person name="Siepel A."/>
            <person name="Sikela J.M."/>
            <person name="Attaway T."/>
            <person name="Bell S."/>
            <person name="Bernard K.E."/>
            <person name="Buhay C.J."/>
            <person name="Chandrabose M.N."/>
            <person name="Dao M."/>
            <person name="Davis C."/>
            <person name="Delehaunty K.D."/>
            <person name="Ding Y."/>
            <person name="Dinh H.H."/>
            <person name="Dugan-Rocha S."/>
            <person name="Fulton L.A."/>
            <person name="Gabisi R.A."/>
            <person name="Garner T.T."/>
            <person name="Godfrey J."/>
            <person name="Hawes A.C."/>
            <person name="Hernandez J."/>
            <person name="Hines S."/>
            <person name="Holder M."/>
            <person name="Hume J."/>
            <person name="Jhangiani S.N."/>
            <person name="Joshi V."/>
            <person name="Khan Z.M."/>
            <person name="Kirkness E.F."/>
            <person name="Cree A."/>
            <person name="Fowler R.G."/>
            <person name="Lee S."/>
            <person name="Lewis L.R."/>
            <person name="Li Z."/>
            <person name="Liu Y.-S."/>
            <person name="Moore S.M."/>
            <person name="Muzny D."/>
            <person name="Nazareth L.V."/>
            <person name="Ngo D.N."/>
            <person name="Okwuonu G.O."/>
            <person name="Pai G."/>
            <person name="Parker D."/>
            <person name="Paul H.A."/>
            <person name="Pfannkoch C."/>
            <person name="Pohl C.S."/>
            <person name="Rogers Y.-H.C."/>
            <person name="Ruiz S.J."/>
            <person name="Sabo A."/>
            <person name="Santibanez J."/>
            <person name="Schneider B.W."/>
            <person name="Smith S.M."/>
            <person name="Sodergren E."/>
            <person name="Svatek A.F."/>
            <person name="Utterback T.R."/>
            <person name="Vattathil S."/>
            <person name="Warren W."/>
            <person name="White C.S."/>
            <person name="Chinwalla A.T."/>
            <person name="Feng Y."/>
            <person name="Halpern A.L."/>
            <person name="Hillier L.W."/>
            <person name="Huang X."/>
            <person name="Minx P."/>
            <person name="Nelson J.O."/>
            <person name="Pepin K.H."/>
            <person name="Qin X."/>
            <person name="Sutton G.G."/>
            <person name="Venter E."/>
            <person name="Walenz B.P."/>
            <person name="Wallis J.W."/>
            <person name="Worley K.C."/>
            <person name="Yang S.-P."/>
            <person name="Jones S.M."/>
            <person name="Marra M.A."/>
            <person name="Rocchi M."/>
            <person name="Schein J.E."/>
            <person name="Baertsch R."/>
            <person name="Clarke L."/>
            <person name="Csuros M."/>
            <person name="Glasscock J."/>
            <person name="Harris R.A."/>
            <person name="Havlak P."/>
            <person name="Jackson A.R."/>
            <person name="Jiang H."/>
            <person name="Liu Y."/>
            <person name="Messina D.N."/>
            <person name="Shen Y."/>
            <person name="Song H.X.-Z."/>
            <person name="Wylie T."/>
            <person name="Zhang L."/>
            <person name="Birney E."/>
            <person name="Han K."/>
            <person name="Konkel M.K."/>
            <person name="Lee J."/>
            <person name="Smit A.F.A."/>
            <person name="Ullmer B."/>
            <person name="Wang H."/>
            <person name="Xing J."/>
            <person name="Burhans R."/>
            <person name="Cheng Z."/>
            <person name="Karro J.E."/>
            <person name="Ma J."/>
            <person name="Raney B."/>
            <person name="She X."/>
            <person name="Cox M.J."/>
            <person name="Demuth J.P."/>
            <person name="Dumas L.J."/>
            <person name="Han S.-G."/>
            <person name="Hopkins J."/>
            <person name="Karimpour-Fard A."/>
            <person name="Kim Y.H."/>
            <person name="Pollack J.R."/>
            <person name="Vinar T."/>
            <person name="Addo-Quaye C."/>
            <person name="Degenhardt J."/>
            <person name="Denby A."/>
            <person name="Hubisz M.J."/>
            <person name="Indap A."/>
            <person name="Kosiol C."/>
            <person name="Lahn B.T."/>
            <person name="Lawson H.A."/>
            <person name="Marklein A."/>
            <person name="Nielsen R."/>
            <person name="Vallender E.J."/>
            <person name="Clark A.G."/>
            <person name="Ferguson B."/>
            <person name="Hernandez R.D."/>
            <person name="Hirani K."/>
            <person name="Kehrer-Sawatzki H."/>
            <person name="Kolb J."/>
            <person name="Patil S."/>
            <person name="Pu L.-L."/>
            <person name="Ren Y."/>
            <person name="Smith D.G."/>
            <person name="Wheeler D.A."/>
            <person name="Schenck I."/>
            <person name="Ball E.V."/>
            <person name="Chen R."/>
            <person name="Cooper D.N."/>
            <person name="Giardine B."/>
            <person name="Hsu F."/>
            <person name="Kent W.J."/>
            <person name="Lesk A."/>
            <person name="Nelson D.L."/>
            <person name="O'brien W.E."/>
            <person name="Pruefer K."/>
            <person name="Stenson P.D."/>
            <person name="Wallace J.C."/>
            <person name="Ke H."/>
            <person name="Liu X.-M."/>
            <person name="Wang P."/>
            <person name="Xiang A.P."/>
            <person name="Yang F."/>
            <person name="Barber G.P."/>
            <person name="Haussler D."/>
            <person name="Karolchik D."/>
            <person name="Kern A.D."/>
            <person name="Kuhn R.M."/>
            <person name="Smith K.E."/>
            <person name="Zwieg A.S."/>
        </authorList>
    </citation>
    <scope>NUCLEOTIDE SEQUENCE [LARGE SCALE GENOMIC DNA]</scope>
    <source>
        <strain evidence="3">17573</strain>
    </source>
</reference>
<proteinExistence type="predicted"/>
<reference evidence="2" key="3">
    <citation type="submission" date="2025-08" db="UniProtKB">
        <authorList>
            <consortium name="Ensembl"/>
        </authorList>
    </citation>
    <scope>IDENTIFICATION</scope>
    <source>
        <strain evidence="2">17573</strain>
    </source>
</reference>
<organism evidence="2 3">
    <name type="scientific">Macaca mulatta</name>
    <name type="common">Rhesus macaque</name>
    <dbReference type="NCBI Taxonomy" id="9544"/>
    <lineage>
        <taxon>Eukaryota</taxon>
        <taxon>Metazoa</taxon>
        <taxon>Chordata</taxon>
        <taxon>Craniata</taxon>
        <taxon>Vertebrata</taxon>
        <taxon>Euteleostomi</taxon>
        <taxon>Mammalia</taxon>
        <taxon>Eutheria</taxon>
        <taxon>Euarchontoglires</taxon>
        <taxon>Primates</taxon>
        <taxon>Haplorrhini</taxon>
        <taxon>Catarrhini</taxon>
        <taxon>Cercopithecidae</taxon>
        <taxon>Cercopithecinae</taxon>
        <taxon>Macaca</taxon>
    </lineage>
</organism>
<dbReference type="Ensembl" id="ENSMMUT00000089503.1">
    <property type="protein sequence ID" value="ENSMMUP00000076176.1"/>
    <property type="gene ID" value="ENSMMUG00000054609.1"/>
</dbReference>
<feature type="compositionally biased region" description="Polar residues" evidence="1">
    <location>
        <begin position="103"/>
        <end position="112"/>
    </location>
</feature>
<reference evidence="2" key="4">
    <citation type="submission" date="2025-09" db="UniProtKB">
        <authorList>
            <consortium name="Ensembl"/>
        </authorList>
    </citation>
    <scope>IDENTIFICATION</scope>
    <source>
        <strain evidence="2">17573</strain>
    </source>
</reference>
<evidence type="ECO:0000313" key="2">
    <source>
        <dbReference type="Ensembl" id="ENSMMUP00000076176.1"/>
    </source>
</evidence>
<dbReference type="SMR" id="A0A5F8AGV1"/>
<evidence type="ECO:0000256" key="1">
    <source>
        <dbReference type="SAM" id="MobiDB-lite"/>
    </source>
</evidence>
<feature type="region of interest" description="Disordered" evidence="1">
    <location>
        <begin position="73"/>
        <end position="112"/>
    </location>
</feature>
<dbReference type="Proteomes" id="UP000006718">
    <property type="component" value="Chromosome 19"/>
</dbReference>
<dbReference type="AlphaFoldDB" id="A0A5F8AGV1"/>
<reference evidence="2" key="2">
    <citation type="submission" date="2019-01" db="EMBL/GenBank/DDBJ databases">
        <authorList>
            <person name="Graves T."/>
            <person name="Eichler E.E."/>
            <person name="Wilson R.K."/>
        </authorList>
    </citation>
    <scope>NUCLEOTIDE SEQUENCE [LARGE SCALE GENOMIC DNA]</scope>
    <source>
        <strain evidence="2">17573</strain>
    </source>
</reference>
<sequence length="207" mass="22888">QAQIYSSSCVGHVWVLVSCAHTNTQGRTSCSALDSRVVVPQEGVSLCHHIHGTWNETNWSPWQEHSTHFPVFNPPLPQRHFVQSPDRHGNTGGSHLRLEHPSSPRSSQSLTQPRVNCLTGVPSCFRKILLGPDIHSRPVSPLQTQISTPGPYLHPSMTAEPVPATQEAETETLQIYSLNIFDLYQLSRSAEKTGIAPGAVQEVFRVF</sequence>
<accession>A0A5F8AGV1</accession>
<keyword evidence="3" id="KW-1185">Reference proteome</keyword>